<name>U4THS7_9LACO</name>
<protein>
    <submittedName>
        <fullName evidence="2">Uncharacterized protein</fullName>
    </submittedName>
</protein>
<dbReference type="OrthoDB" id="2270458at2"/>
<accession>U4THS7</accession>
<keyword evidence="3" id="KW-1185">Reference proteome</keyword>
<reference evidence="3" key="1">
    <citation type="journal article" date="2013" name="Genome Announc.">
        <title>Whole-Genome Sequencing of Lactobacillus shenzhenensis Strain LY-73T.</title>
        <authorList>
            <person name="Lin Z."/>
            <person name="Liu Z."/>
            <person name="Yang R."/>
            <person name="Zou Y."/>
            <person name="Wan D."/>
            <person name="Chen J."/>
            <person name="Guo M."/>
            <person name="Zhao J."/>
            <person name="Fang C."/>
            <person name="Yang R."/>
            <person name="Liu F."/>
        </authorList>
    </citation>
    <scope>NUCLEOTIDE SEQUENCE [LARGE SCALE GENOMIC DNA]</scope>
    <source>
        <strain evidence="3">LY-73</strain>
    </source>
</reference>
<dbReference type="EMBL" id="KI271617">
    <property type="protein sequence ID" value="ERL63724.1"/>
    <property type="molecule type" value="Genomic_DNA"/>
</dbReference>
<dbReference type="STRING" id="1231336.L248_2242"/>
<dbReference type="AlphaFoldDB" id="U4THS7"/>
<feature type="region of interest" description="Disordered" evidence="1">
    <location>
        <begin position="297"/>
        <end position="344"/>
    </location>
</feature>
<evidence type="ECO:0000313" key="2">
    <source>
        <dbReference type="EMBL" id="ERL63724.1"/>
    </source>
</evidence>
<dbReference type="HOGENOM" id="CLU_420808_0_0_9"/>
<organism evidence="2 3">
    <name type="scientific">Schleiferilactobacillus shenzhenensis LY-73</name>
    <dbReference type="NCBI Taxonomy" id="1231336"/>
    <lineage>
        <taxon>Bacteria</taxon>
        <taxon>Bacillati</taxon>
        <taxon>Bacillota</taxon>
        <taxon>Bacilli</taxon>
        <taxon>Lactobacillales</taxon>
        <taxon>Lactobacillaceae</taxon>
        <taxon>Schleiferilactobacillus</taxon>
    </lineage>
</organism>
<sequence>MTAGNDDRTDDSIQDALDVINAKSDQLQPYFAHSQTRFVQVAKEYLRALYEGIDEINAEKQQVDGQVQAAAVRRDELAQALAGLREAASDPDLWPRQRDALQTQVDGLTRAIGTQSAQQTQLKTQWEKAKNTVQSLRSQQQLLRASMRRQEDAIRQETDLIKITEMVAAIGARADESNRQLTELSEKEREAVAAVTDLGEQMTSLDTVITRKIQQRATLVKQIRALNAKINAPDSAVDQAQRGESALAASKSHIQVLEKGLQRLSEAEDQVNEQITEVIHLLTSALVPASELTKEAVQKTPRTAVTVSTPSAPASYDNNGPQPNDLSAQNSKPQLPHPDAQTSAVNLPAGRPYLFVLSALPTKLDPVLLKYIGTLCRFLTQHHITVRILVTGYMANFVDRITRFLEEVGGAANQVAFASLFETLQSGGDPRPFNQNELPVAVPLNRGPGEANIRSGKDETVGDYRAYYRPDGSLNWIGYNVDADHYLYDYYSNDHLLLYTQIIVHQRDVSEVTYYQRDRRPVLKLQNIPDQPAVLAFSDTQTTEFASLAEFVADWLSRDQTAQDSTLVVPGDDPLCAAVTGGSLHEQVIPLLSDRTLTDPRLGAKLSGVHWLMAPSNQDIEQLQQLAGWPIPVITMDTLTSAEHATKEQDN</sequence>
<evidence type="ECO:0000313" key="3">
    <source>
        <dbReference type="Proteomes" id="UP000030647"/>
    </source>
</evidence>
<evidence type="ECO:0000256" key="1">
    <source>
        <dbReference type="SAM" id="MobiDB-lite"/>
    </source>
</evidence>
<feature type="compositionally biased region" description="Polar residues" evidence="1">
    <location>
        <begin position="300"/>
        <end position="333"/>
    </location>
</feature>
<dbReference type="RefSeq" id="WP_022530990.1">
    <property type="nucleotide sequence ID" value="NZ_KI271617.1"/>
</dbReference>
<dbReference type="Proteomes" id="UP000030647">
    <property type="component" value="Unassembled WGS sequence"/>
</dbReference>
<dbReference type="eggNOG" id="ENOG5030B2U">
    <property type="taxonomic scope" value="Bacteria"/>
</dbReference>
<gene>
    <name evidence="2" type="ORF">L248_2242</name>
</gene>
<proteinExistence type="predicted"/>